<name>A0A8H7NZG6_9APHY</name>
<reference evidence="1" key="1">
    <citation type="submission" date="2020-11" db="EMBL/GenBank/DDBJ databases">
        <authorList>
            <person name="Koelle M."/>
            <person name="Horta M.A.C."/>
            <person name="Nowrousian M."/>
            <person name="Ohm R.A."/>
            <person name="Benz P."/>
            <person name="Pilgard A."/>
        </authorList>
    </citation>
    <scope>NUCLEOTIDE SEQUENCE</scope>
    <source>
        <strain evidence="1">FPRL280</strain>
    </source>
</reference>
<comment type="caution">
    <text evidence="1">The sequence shown here is derived from an EMBL/GenBank/DDBJ whole genome shotgun (WGS) entry which is preliminary data.</text>
</comment>
<evidence type="ECO:0000313" key="2">
    <source>
        <dbReference type="Proteomes" id="UP000639403"/>
    </source>
</evidence>
<sequence length="148" mass="16769">MYGFNLRYRETVGLCSPHDIKHKRIGTHSEDGYINRRCISLCSRYKALEWRWLLFALPALHPSKMGNNLSVDKRDAETDLQGLRDEVERAQRESLSDDINGCLNDTQVQEIALQTMQASLSVPDRSSYVPVPGKRSLSAVDSQTHSCC</sequence>
<evidence type="ECO:0000313" key="1">
    <source>
        <dbReference type="EMBL" id="KAF9811054.1"/>
    </source>
</evidence>
<organism evidence="1 2">
    <name type="scientific">Rhodonia placenta</name>
    <dbReference type="NCBI Taxonomy" id="104341"/>
    <lineage>
        <taxon>Eukaryota</taxon>
        <taxon>Fungi</taxon>
        <taxon>Dikarya</taxon>
        <taxon>Basidiomycota</taxon>
        <taxon>Agaricomycotina</taxon>
        <taxon>Agaricomycetes</taxon>
        <taxon>Polyporales</taxon>
        <taxon>Adustoporiaceae</taxon>
        <taxon>Rhodonia</taxon>
    </lineage>
</organism>
<reference evidence="1" key="2">
    <citation type="journal article" name="Front. Microbiol.">
        <title>Degradative Capacity of Two Strains of Rhodonia placenta: From Phenotype to Genotype.</title>
        <authorList>
            <person name="Kolle M."/>
            <person name="Horta M.A.C."/>
            <person name="Nowrousian M."/>
            <person name="Ohm R.A."/>
            <person name="Benz J.P."/>
            <person name="Pilgard A."/>
        </authorList>
    </citation>
    <scope>NUCLEOTIDE SEQUENCE</scope>
    <source>
        <strain evidence="1">FPRL280</strain>
    </source>
</reference>
<protein>
    <submittedName>
        <fullName evidence="1">Uncharacterized protein</fullName>
    </submittedName>
</protein>
<proteinExistence type="predicted"/>
<accession>A0A8H7NZG6</accession>
<gene>
    <name evidence="1" type="ORF">IEO21_06683</name>
</gene>
<dbReference type="EMBL" id="JADOXO010000159">
    <property type="protein sequence ID" value="KAF9811054.1"/>
    <property type="molecule type" value="Genomic_DNA"/>
</dbReference>
<dbReference type="Proteomes" id="UP000639403">
    <property type="component" value="Unassembled WGS sequence"/>
</dbReference>
<dbReference type="AlphaFoldDB" id="A0A8H7NZG6"/>